<feature type="compositionally biased region" description="Basic residues" evidence="5">
    <location>
        <begin position="136"/>
        <end position="149"/>
    </location>
</feature>
<comment type="subcellular location">
    <subcellularLocation>
        <location evidence="1">Membrane</location>
        <topology evidence="1">Multi-pass membrane protein</topology>
    </subcellularLocation>
</comment>
<feature type="transmembrane region" description="Helical" evidence="6">
    <location>
        <begin position="7"/>
        <end position="29"/>
    </location>
</feature>
<dbReference type="AlphaFoldDB" id="A0AA39R073"/>
<protein>
    <recommendedName>
        <fullName evidence="9">Zinc/iron permease</fullName>
    </recommendedName>
</protein>
<dbReference type="PANTHER" id="PTHR11040:SF210">
    <property type="entry name" value="ZINC-REGULATED TRANSPORTER 3"/>
    <property type="match status" value="1"/>
</dbReference>
<proteinExistence type="predicted"/>
<name>A0AA39R073_9LECA</name>
<evidence type="ECO:0000256" key="4">
    <source>
        <dbReference type="ARBA" id="ARBA00023136"/>
    </source>
</evidence>
<dbReference type="EMBL" id="JAFEKC020000013">
    <property type="protein sequence ID" value="KAK0511325.1"/>
    <property type="molecule type" value="Genomic_DNA"/>
</dbReference>
<feature type="transmembrane region" description="Helical" evidence="6">
    <location>
        <begin position="88"/>
        <end position="106"/>
    </location>
</feature>
<feature type="transmembrane region" description="Helical" evidence="6">
    <location>
        <begin position="444"/>
        <end position="467"/>
    </location>
</feature>
<evidence type="ECO:0000313" key="8">
    <source>
        <dbReference type="Proteomes" id="UP001166286"/>
    </source>
</evidence>
<feature type="transmembrane region" description="Helical" evidence="6">
    <location>
        <begin position="479"/>
        <end position="500"/>
    </location>
</feature>
<evidence type="ECO:0000256" key="5">
    <source>
        <dbReference type="SAM" id="MobiDB-lite"/>
    </source>
</evidence>
<feature type="transmembrane region" description="Helical" evidence="6">
    <location>
        <begin position="414"/>
        <end position="437"/>
    </location>
</feature>
<feature type="region of interest" description="Disordered" evidence="5">
    <location>
        <begin position="300"/>
        <end position="371"/>
    </location>
</feature>
<sequence>MGLDNDTRGWIMTCVSGIACVVGAMIICVDLIIQRIPGKHNFRIQDSNTFLSASLSLSFGVMLFSSLFSMLPSARDYLNEGGLAPDAAQYTNIGCFLAGVIGIQSLSRIMHHYIPSHVVDCDHTHDEDGDDDAARHDHHHNGSHIHGHNGHASEGTPLLSRDDSDRKPDLEGRSRAATTETAQRLDVPQLAPPLRRPTLQTRLTARMSTFVSGAKSSCDEGGPCYGYSEPCGQECLKIASRSPTRPPTRVPTRAFGRFSVSSPLQPPGLIRTTTNPQSRAMIGHPNGYDEEVARLPTRPTRCQGPMARKVGSSAQAVFRGREGRVPTHLNSEVIADDDEIEDEDEGYGDAHHHRASVASATETANDPSHHHHVPSNAFLAIGLQTSIAIALHKLPEGFITYATNHANPKLGFTVFMALFIHNITEGFAMALPLYLAINSRWKAMFWSSLFGGVSQPLGAGVAALWFKVAGKGDAAPGDIVYGCMFAITSGIMASVALHLFSESLSLTHNRNLCTAFAFLGMGILGISFALTSG</sequence>
<keyword evidence="8" id="KW-1185">Reference proteome</keyword>
<dbReference type="GO" id="GO:0016020">
    <property type="term" value="C:membrane"/>
    <property type="evidence" value="ECO:0007669"/>
    <property type="project" value="UniProtKB-SubCell"/>
</dbReference>
<keyword evidence="2 6" id="KW-0812">Transmembrane</keyword>
<accession>A0AA39R073</accession>
<evidence type="ECO:0000256" key="6">
    <source>
        <dbReference type="SAM" id="Phobius"/>
    </source>
</evidence>
<feature type="transmembrane region" description="Helical" evidence="6">
    <location>
        <begin position="50"/>
        <end position="68"/>
    </location>
</feature>
<feature type="transmembrane region" description="Helical" evidence="6">
    <location>
        <begin position="512"/>
        <end position="530"/>
    </location>
</feature>
<feature type="compositionally biased region" description="Acidic residues" evidence="5">
    <location>
        <begin position="334"/>
        <end position="347"/>
    </location>
</feature>
<dbReference type="PANTHER" id="PTHR11040">
    <property type="entry name" value="ZINC/IRON TRANSPORTER"/>
    <property type="match status" value="1"/>
</dbReference>
<comment type="caution">
    <text evidence="7">The sequence shown here is derived from an EMBL/GenBank/DDBJ whole genome shotgun (WGS) entry which is preliminary data.</text>
</comment>
<evidence type="ECO:0000256" key="3">
    <source>
        <dbReference type="ARBA" id="ARBA00022989"/>
    </source>
</evidence>
<organism evidence="7 8">
    <name type="scientific">Cladonia borealis</name>
    <dbReference type="NCBI Taxonomy" id="184061"/>
    <lineage>
        <taxon>Eukaryota</taxon>
        <taxon>Fungi</taxon>
        <taxon>Dikarya</taxon>
        <taxon>Ascomycota</taxon>
        <taxon>Pezizomycotina</taxon>
        <taxon>Lecanoromycetes</taxon>
        <taxon>OSLEUM clade</taxon>
        <taxon>Lecanoromycetidae</taxon>
        <taxon>Lecanorales</taxon>
        <taxon>Lecanorineae</taxon>
        <taxon>Cladoniaceae</taxon>
        <taxon>Cladonia</taxon>
    </lineage>
</organism>
<evidence type="ECO:0008006" key="9">
    <source>
        <dbReference type="Google" id="ProtNLM"/>
    </source>
</evidence>
<feature type="region of interest" description="Disordered" evidence="5">
    <location>
        <begin position="240"/>
        <end position="280"/>
    </location>
</feature>
<dbReference type="Pfam" id="PF02535">
    <property type="entry name" value="Zip"/>
    <property type="match status" value="2"/>
</dbReference>
<feature type="region of interest" description="Disordered" evidence="5">
    <location>
        <begin position="125"/>
        <end position="201"/>
    </location>
</feature>
<keyword evidence="3 6" id="KW-1133">Transmembrane helix</keyword>
<keyword evidence="4 6" id="KW-0472">Membrane</keyword>
<evidence type="ECO:0000313" key="7">
    <source>
        <dbReference type="EMBL" id="KAK0511325.1"/>
    </source>
</evidence>
<evidence type="ECO:0000256" key="1">
    <source>
        <dbReference type="ARBA" id="ARBA00004141"/>
    </source>
</evidence>
<dbReference type="InterPro" id="IPR003689">
    <property type="entry name" value="ZIP"/>
</dbReference>
<gene>
    <name evidence="7" type="ORF">JMJ35_005898</name>
</gene>
<evidence type="ECO:0000256" key="2">
    <source>
        <dbReference type="ARBA" id="ARBA00022692"/>
    </source>
</evidence>
<feature type="compositionally biased region" description="Basic and acidic residues" evidence="5">
    <location>
        <begin position="160"/>
        <end position="174"/>
    </location>
</feature>
<dbReference type="Proteomes" id="UP001166286">
    <property type="component" value="Unassembled WGS sequence"/>
</dbReference>
<dbReference type="GO" id="GO:0005385">
    <property type="term" value="F:zinc ion transmembrane transporter activity"/>
    <property type="evidence" value="ECO:0007669"/>
    <property type="project" value="TreeGrafter"/>
</dbReference>
<reference evidence="7" key="1">
    <citation type="submission" date="2023-03" db="EMBL/GenBank/DDBJ databases">
        <title>Complete genome of Cladonia borealis.</title>
        <authorList>
            <person name="Park H."/>
        </authorList>
    </citation>
    <scope>NUCLEOTIDE SEQUENCE</scope>
    <source>
        <strain evidence="7">ANT050790</strain>
    </source>
</reference>